<protein>
    <submittedName>
        <fullName evidence="2">Uncharacterized protein</fullName>
    </submittedName>
</protein>
<keyword evidence="3" id="KW-1185">Reference proteome</keyword>
<evidence type="ECO:0000313" key="2">
    <source>
        <dbReference type="EMBL" id="PHT78243.1"/>
    </source>
</evidence>
<dbReference type="Gene3D" id="3.40.50.300">
    <property type="entry name" value="P-loop containing nucleotide triphosphate hydrolases"/>
    <property type="match status" value="1"/>
</dbReference>
<keyword evidence="1" id="KW-0175">Coiled coil</keyword>
<organism evidence="2 3">
    <name type="scientific">Capsicum annuum</name>
    <name type="common">Capsicum pepper</name>
    <dbReference type="NCBI Taxonomy" id="4072"/>
    <lineage>
        <taxon>Eukaryota</taxon>
        <taxon>Viridiplantae</taxon>
        <taxon>Streptophyta</taxon>
        <taxon>Embryophyta</taxon>
        <taxon>Tracheophyta</taxon>
        <taxon>Spermatophyta</taxon>
        <taxon>Magnoliopsida</taxon>
        <taxon>eudicotyledons</taxon>
        <taxon>Gunneridae</taxon>
        <taxon>Pentapetalae</taxon>
        <taxon>asterids</taxon>
        <taxon>lamiids</taxon>
        <taxon>Solanales</taxon>
        <taxon>Solanaceae</taxon>
        <taxon>Solanoideae</taxon>
        <taxon>Capsiceae</taxon>
        <taxon>Capsicum</taxon>
    </lineage>
</organism>
<dbReference type="EMBL" id="AYRZ02000006">
    <property type="protein sequence ID" value="PHT78243.1"/>
    <property type="molecule type" value="Genomic_DNA"/>
</dbReference>
<name>A0A2G2Z8A7_CAPAN</name>
<dbReference type="Gramene" id="PHT78243">
    <property type="protein sequence ID" value="PHT78243"/>
    <property type="gene ID" value="T459_16295"/>
</dbReference>
<feature type="coiled-coil region" evidence="1">
    <location>
        <begin position="118"/>
        <end position="180"/>
    </location>
</feature>
<dbReference type="InterPro" id="IPR027417">
    <property type="entry name" value="P-loop_NTPase"/>
</dbReference>
<dbReference type="Proteomes" id="UP000222542">
    <property type="component" value="Unassembled WGS sequence"/>
</dbReference>
<comment type="caution">
    <text evidence="2">The sequence shown here is derived from an EMBL/GenBank/DDBJ whole genome shotgun (WGS) entry which is preliminary data.</text>
</comment>
<evidence type="ECO:0000256" key="1">
    <source>
        <dbReference type="SAM" id="Coils"/>
    </source>
</evidence>
<gene>
    <name evidence="2" type="ORF">T459_16295</name>
</gene>
<evidence type="ECO:0000313" key="3">
    <source>
        <dbReference type="Proteomes" id="UP000222542"/>
    </source>
</evidence>
<reference evidence="2 3" key="1">
    <citation type="journal article" date="2014" name="Nat. Genet.">
        <title>Genome sequence of the hot pepper provides insights into the evolution of pungency in Capsicum species.</title>
        <authorList>
            <person name="Kim S."/>
            <person name="Park M."/>
            <person name="Yeom S.I."/>
            <person name="Kim Y.M."/>
            <person name="Lee J.M."/>
            <person name="Lee H.A."/>
            <person name="Seo E."/>
            <person name="Choi J."/>
            <person name="Cheong K."/>
            <person name="Kim K.T."/>
            <person name="Jung K."/>
            <person name="Lee G.W."/>
            <person name="Oh S.K."/>
            <person name="Bae C."/>
            <person name="Kim S.B."/>
            <person name="Lee H.Y."/>
            <person name="Kim S.Y."/>
            <person name="Kim M.S."/>
            <person name="Kang B.C."/>
            <person name="Jo Y.D."/>
            <person name="Yang H.B."/>
            <person name="Jeong H.J."/>
            <person name="Kang W.H."/>
            <person name="Kwon J.K."/>
            <person name="Shin C."/>
            <person name="Lim J.Y."/>
            <person name="Park J.H."/>
            <person name="Huh J.H."/>
            <person name="Kim J.S."/>
            <person name="Kim B.D."/>
            <person name="Cohen O."/>
            <person name="Paran I."/>
            <person name="Suh M.C."/>
            <person name="Lee S.B."/>
            <person name="Kim Y.K."/>
            <person name="Shin Y."/>
            <person name="Noh S.J."/>
            <person name="Park J."/>
            <person name="Seo Y.S."/>
            <person name="Kwon S.Y."/>
            <person name="Kim H.A."/>
            <person name="Park J.M."/>
            <person name="Kim H.J."/>
            <person name="Choi S.B."/>
            <person name="Bosland P.W."/>
            <person name="Reeves G."/>
            <person name="Jo S.H."/>
            <person name="Lee B.W."/>
            <person name="Cho H.T."/>
            <person name="Choi H.S."/>
            <person name="Lee M.S."/>
            <person name="Yu Y."/>
            <person name="Do Choi Y."/>
            <person name="Park B.S."/>
            <person name="van Deynze A."/>
            <person name="Ashrafi H."/>
            <person name="Hill T."/>
            <person name="Kim W.T."/>
            <person name="Pai H.S."/>
            <person name="Ahn H.K."/>
            <person name="Yeam I."/>
            <person name="Giovannoni J.J."/>
            <person name="Rose J.K."/>
            <person name="Sorensen I."/>
            <person name="Lee S.J."/>
            <person name="Kim R.W."/>
            <person name="Choi I.Y."/>
            <person name="Choi B.S."/>
            <person name="Lim J.S."/>
            <person name="Lee Y.H."/>
            <person name="Choi D."/>
        </authorList>
    </citation>
    <scope>NUCLEOTIDE SEQUENCE [LARGE SCALE GENOMIC DNA]</scope>
    <source>
        <strain evidence="3">cv. CM334</strain>
    </source>
</reference>
<dbReference type="STRING" id="4072.A0A2G2Z8A7"/>
<dbReference type="AlphaFoldDB" id="A0A2G2Z8A7"/>
<accession>A0A2G2Z8A7</accession>
<reference evidence="2 3" key="2">
    <citation type="journal article" date="2017" name="Genome Biol.">
        <title>New reference genome sequences of hot pepper reveal the massive evolution of plant disease-resistance genes by retroduplication.</title>
        <authorList>
            <person name="Kim S."/>
            <person name="Park J."/>
            <person name="Yeom S.I."/>
            <person name="Kim Y.M."/>
            <person name="Seo E."/>
            <person name="Kim K.T."/>
            <person name="Kim M.S."/>
            <person name="Lee J.M."/>
            <person name="Cheong K."/>
            <person name="Shin H.S."/>
            <person name="Kim S.B."/>
            <person name="Han K."/>
            <person name="Lee J."/>
            <person name="Park M."/>
            <person name="Lee H.A."/>
            <person name="Lee H.Y."/>
            <person name="Lee Y."/>
            <person name="Oh S."/>
            <person name="Lee J.H."/>
            <person name="Choi E."/>
            <person name="Choi E."/>
            <person name="Lee S.E."/>
            <person name="Jeon J."/>
            <person name="Kim H."/>
            <person name="Choi G."/>
            <person name="Song H."/>
            <person name="Lee J."/>
            <person name="Lee S.C."/>
            <person name="Kwon J.K."/>
            <person name="Lee H.Y."/>
            <person name="Koo N."/>
            <person name="Hong Y."/>
            <person name="Kim R.W."/>
            <person name="Kang W.H."/>
            <person name="Huh J.H."/>
            <person name="Kang B.C."/>
            <person name="Yang T.J."/>
            <person name="Lee Y.H."/>
            <person name="Bennetzen J.L."/>
            <person name="Choi D."/>
        </authorList>
    </citation>
    <scope>NUCLEOTIDE SEQUENCE [LARGE SCALE GENOMIC DNA]</scope>
    <source>
        <strain evidence="3">cv. CM334</strain>
    </source>
</reference>
<sequence>MFCWYYAYVVSFYAAARLIESGKVTFAEVLRLTHFLDQSALFRNPKPKLGNIEFQHVSFNYPSRSEAQVLKDLCLAISSGENGLSLLATIFSMVTKSTTSYETSPASFMDDSRLMEDLQGKQKQKSEMQKELDRLNDNLTFEKQNLEVADCDCDIFRSLCNEKNAELQVALTEKRNLELRFS</sequence>
<proteinExistence type="predicted"/>